<accession>A0A8H3GVP3</accession>
<gene>
    <name evidence="2" type="ORF">RDB_LOCUS188811</name>
</gene>
<evidence type="ECO:0000313" key="2">
    <source>
        <dbReference type="EMBL" id="CAE6475421.1"/>
    </source>
</evidence>
<feature type="compositionally biased region" description="Basic and acidic residues" evidence="1">
    <location>
        <begin position="10"/>
        <end position="20"/>
    </location>
</feature>
<comment type="caution">
    <text evidence="2">The sequence shown here is derived from an EMBL/GenBank/DDBJ whole genome shotgun (WGS) entry which is preliminary data.</text>
</comment>
<feature type="region of interest" description="Disordered" evidence="1">
    <location>
        <begin position="1"/>
        <end position="22"/>
    </location>
</feature>
<reference evidence="2" key="1">
    <citation type="submission" date="2021-01" db="EMBL/GenBank/DDBJ databases">
        <authorList>
            <person name="Kaushik A."/>
        </authorList>
    </citation>
    <scope>NUCLEOTIDE SEQUENCE</scope>
    <source>
        <strain evidence="2">AG3-T5</strain>
    </source>
</reference>
<evidence type="ECO:0008006" key="4">
    <source>
        <dbReference type="Google" id="ProtNLM"/>
    </source>
</evidence>
<proteinExistence type="predicted"/>
<dbReference type="PANTHER" id="PTHR33266">
    <property type="entry name" value="CHROMOSOME 15, WHOLE GENOME SHOTGUN SEQUENCE"/>
    <property type="match status" value="1"/>
</dbReference>
<dbReference type="AlphaFoldDB" id="A0A8H3GVP3"/>
<dbReference type="Proteomes" id="UP000663841">
    <property type="component" value="Unassembled WGS sequence"/>
</dbReference>
<evidence type="ECO:0000256" key="1">
    <source>
        <dbReference type="SAM" id="MobiDB-lite"/>
    </source>
</evidence>
<dbReference type="PANTHER" id="PTHR33266:SF1">
    <property type="entry name" value="F-BOX DOMAIN-CONTAINING PROTEIN"/>
    <property type="match status" value="1"/>
</dbReference>
<dbReference type="EMBL" id="CAJMWW010000622">
    <property type="protein sequence ID" value="CAE6475421.1"/>
    <property type="molecule type" value="Genomic_DNA"/>
</dbReference>
<protein>
    <recommendedName>
        <fullName evidence="4">G2/mitotic-specific cyclin cdc13</fullName>
    </recommendedName>
</protein>
<evidence type="ECO:0000313" key="3">
    <source>
        <dbReference type="Proteomes" id="UP000663841"/>
    </source>
</evidence>
<sequence>MSAPPDNSMDIDHQPLDSHKSSNTVSFDVAEFNSNVYDAIEQYKKSSTEGVPPFYSDKLDNDDSAILLYIIVKRFLSDPFMDVAAWKMHLWEKRDSTLRQPWTGPTIPSTLLVYSPMVHAMPPEVVERTPKTGMSPSTSGNLRNNQATKLQTGFTGLYLGNAAKLLIKILNKERAAYPGNTPAKNPYNWTISIIQSSGMGKSRMVEETGKSVFTIPINLRGSEEKSAHPPLDRNIGNFFRGRFHHNNAKQRADYMILLREIFIRTLELLQAHFSGLIGEDLARAWAAYLGEGQTDHKVGDHRRQFYDYVIDRATAYCKKYEGTSEQLADLEVALKTSCFRLVDHIQPGSNDTNTCFVYFDEAHLLTQAVKVITTDHKSSPFHNLGNILSSLIDYPVFFIFLSTNSSLKGLAPPVAFYTSNRSVQGSQLIAPCTVLPFDIHENHIVEEFKSGRMTLNSASDVDTMVCFGRPLWHAMRQADPIQDIFHLALNKLTGNGLDVYEKDAILAALGVRVGIKFHEKDSYSIESKLVESHMRVAYSIPQHQEYMHTAAPSEPVLAEGAGRYIDSLGRGRIRVVGPQRLSEVVENDFFALGEHEELTARLLVTAAHDVALESYHVQIEPRRNLPSYHRPIPVLDFVYTLFHKRHHQSIFNAKCVTRRGDVECLGQAFSKSFVFFSHFALAADSEMLSVHGLTTALVCGAALQAMDGQESIDAVIPIHMADRETPISVGTTSVINLQIKNRKGLSNCNIQRSITIPDAKMPMILIIMELGVTGKQADTLVVSKGSPPDTRSQGVDHPDDHHYEIIARGCGPELYGLTEGVESCYKVILGKGTMLEGFP</sequence>
<organism evidence="2 3">
    <name type="scientific">Rhizoctonia solani</name>
    <dbReference type="NCBI Taxonomy" id="456999"/>
    <lineage>
        <taxon>Eukaryota</taxon>
        <taxon>Fungi</taxon>
        <taxon>Dikarya</taxon>
        <taxon>Basidiomycota</taxon>
        <taxon>Agaricomycotina</taxon>
        <taxon>Agaricomycetes</taxon>
        <taxon>Cantharellales</taxon>
        <taxon>Ceratobasidiaceae</taxon>
        <taxon>Rhizoctonia</taxon>
    </lineage>
</organism>
<dbReference type="OrthoDB" id="5954824at2759"/>
<name>A0A8H3GVP3_9AGAM</name>